<keyword evidence="4" id="KW-0819">tRNA processing</keyword>
<gene>
    <name evidence="11" type="ORF">ABEB36_011402</name>
</gene>
<dbReference type="GO" id="GO:0008033">
    <property type="term" value="P:tRNA processing"/>
    <property type="evidence" value="ECO:0007669"/>
    <property type="project" value="UniProtKB-KW"/>
</dbReference>
<evidence type="ECO:0000259" key="6">
    <source>
        <dbReference type="Pfam" id="PF04762"/>
    </source>
</evidence>
<evidence type="ECO:0000259" key="8">
    <source>
        <dbReference type="Pfam" id="PF23878"/>
    </source>
</evidence>
<dbReference type="EMBL" id="JBDJPC010000008">
    <property type="protein sequence ID" value="KAL1493327.1"/>
    <property type="molecule type" value="Genomic_DNA"/>
</dbReference>
<dbReference type="InterPro" id="IPR056167">
    <property type="entry name" value="A-sol_ELP1"/>
</dbReference>
<reference evidence="11 12" key="1">
    <citation type="submission" date="2024-05" db="EMBL/GenBank/DDBJ databases">
        <title>Genetic variation in Jamaican populations of the coffee berry borer (Hypothenemus hampei).</title>
        <authorList>
            <person name="Errbii M."/>
            <person name="Myrie A."/>
        </authorList>
    </citation>
    <scope>NUCLEOTIDE SEQUENCE [LARGE SCALE GENOMIC DNA]</scope>
    <source>
        <strain evidence="11">JA-Hopewell-2020-01-JO</strain>
        <tissue evidence="11">Whole body</tissue>
    </source>
</reference>
<sequence>MDNLKLKHYEKVKQSLPDTILLNEVCLDNKLCCFFKKPGTLCIFDSNGISNEIEINLQSDIVQIAYLNIWNVIFIATESEMVVVNVEDSKQSKTEHLNAKIIQTLWNPSQTFLVILDEFDVLTGYSLRTSEKEFEKFEFVPCAKGLLTEVPPNSIYVGWGAQNTQFKGSRKHEEVVEEIPQPYRKPIMSWRGNGEMFVINFWKDNRRFLKVFDINIRPLSCSEPYNNLLAATSFKGQGNFIACAAQAGKSNRVVIYEKNCLIRSWFPTVDSLGEIIAIQYHPERHILGVQSENFKECCLNIYMYSNDVWYLKQQLLFSLENEKLLKFHWINDLNTTYCKLNILTTQAMRMYTFQVETYGVFNDLVAVINGSSVLFTNFSQEIIPPPLAKQTLSFERPVNDISFYLTENVYQFHFSDKSTVCYKYHDGNFSKYSGALGIPSKNGMSAFECEIQGVNYQFLLTDHMELMLNDRMIFAKVTSFYLYGNYLLFTQIENEHYLLHTKRFTSEYIHDPTTFSREIEQGARIVCVTSKDARIILAMPRGNLETITCRLIAIDRIDSLLNANRWSEAVNQIRHQRLNWNLLIDLNQRRFINHITEFIEAAGSISLLNNIVSELSLDNCLQTLYKGYIDTLLLPVYTRKKLDILNEIMKSLVQFDPALNLLSIVTLQIQHYSIKNALKSIVQIFRKNQYDVCKRAINQILRYKHAKDVIRFAYTLYNIDFLYLIYSCCSEDPRVFTPELEELKLIDNVIDLRYTMNERAKDYDAATKYLIRSKNKTTTEIGQFIKKHSTQQMAYKNLQPTDTHFVFISKLYADSLGLKSKHNEAGFVLERAGLNEDALFYYKLALNWQKVVSILILLKVEDKDLTLKTVAKDLANNERVDEAVFIYQHYLDDIQSAIETFVDKKMFQKAICLARPHPSIIVNLIQPALIKYREDLFDRMLETGSRFNLHTKRLLQIRRKKYEKLKTNFYHCDVTENGDFDDVNSEYGSIISNRSSVSSNVSKSSSTSSRNIRKLERKKIDLREGGTFEDIALIRQLHLLAADIFSLSQEVVEVSYVLLDQDHFEYNKKLQEISLEVQNDVMEAIPNIWSETFLNAEPTPIPSVMAVIENRHQLDEKFRKPPSNYILNGI</sequence>
<comment type="similarity">
    <text evidence="2 5">Belongs to the ELP1/IKA1 family.</text>
</comment>
<evidence type="ECO:0000313" key="11">
    <source>
        <dbReference type="EMBL" id="KAL1493327.1"/>
    </source>
</evidence>
<keyword evidence="12" id="KW-1185">Reference proteome</keyword>
<dbReference type="SUPFAM" id="SSF50978">
    <property type="entry name" value="WD40 repeat-like"/>
    <property type="match status" value="1"/>
</dbReference>
<accession>A0ABD1EFC5</accession>
<evidence type="ECO:0000259" key="7">
    <source>
        <dbReference type="Pfam" id="PF23797"/>
    </source>
</evidence>
<comment type="pathway">
    <text evidence="1">tRNA modification; 5-methoxycarbonylmethyl-2-thiouridine-tRNA biosynthesis.</text>
</comment>
<protein>
    <recommendedName>
        <fullName evidence="5">Elongator complex protein 1</fullName>
    </recommendedName>
</protein>
<proteinExistence type="inferred from homology"/>
<dbReference type="Pfam" id="PF23878">
    <property type="entry name" value="TPR_ELP1"/>
    <property type="match status" value="1"/>
</dbReference>
<evidence type="ECO:0000256" key="2">
    <source>
        <dbReference type="ARBA" id="ARBA00006086"/>
    </source>
</evidence>
<feature type="domain" description="ELP1 TPR" evidence="8">
    <location>
        <begin position="753"/>
        <end position="909"/>
    </location>
</feature>
<name>A0ABD1EFC5_HYPHA</name>
<feature type="domain" description="ELP1 first N-terminal beta-propeller" evidence="6">
    <location>
        <begin position="56"/>
        <end position="328"/>
    </location>
</feature>
<dbReference type="PIRSF" id="PIRSF017233">
    <property type="entry name" value="IKAP"/>
    <property type="match status" value="1"/>
</dbReference>
<dbReference type="PANTHER" id="PTHR12747:SF0">
    <property type="entry name" value="ELONGATOR COMPLEX PROTEIN 1"/>
    <property type="match status" value="1"/>
</dbReference>
<evidence type="ECO:0000313" key="12">
    <source>
        <dbReference type="Proteomes" id="UP001566132"/>
    </source>
</evidence>
<evidence type="ECO:0000259" key="9">
    <source>
        <dbReference type="Pfam" id="PF23925"/>
    </source>
</evidence>
<dbReference type="InterPro" id="IPR056169">
    <property type="entry name" value="HB_ELP1"/>
</dbReference>
<dbReference type="InterPro" id="IPR006849">
    <property type="entry name" value="Elp1"/>
</dbReference>
<comment type="caution">
    <text evidence="11">The sequence shown here is derived from an EMBL/GenBank/DDBJ whole genome shotgun (WGS) entry which is preliminary data.</text>
</comment>
<feature type="domain" description="ELP1 N-terminal second beta-propeller" evidence="7">
    <location>
        <begin position="367"/>
        <end position="425"/>
    </location>
</feature>
<evidence type="ECO:0000259" key="10">
    <source>
        <dbReference type="Pfam" id="PF23936"/>
    </source>
</evidence>
<dbReference type="Pfam" id="PF04762">
    <property type="entry name" value="Beta-prop_ELP1_1st"/>
    <property type="match status" value="1"/>
</dbReference>
<dbReference type="Proteomes" id="UP001566132">
    <property type="component" value="Unassembled WGS sequence"/>
</dbReference>
<dbReference type="InterPro" id="IPR056165">
    <property type="entry name" value="Beta-prop_ELP1_2nd"/>
</dbReference>
<organism evidence="11 12">
    <name type="scientific">Hypothenemus hampei</name>
    <name type="common">Coffee berry borer</name>
    <dbReference type="NCBI Taxonomy" id="57062"/>
    <lineage>
        <taxon>Eukaryota</taxon>
        <taxon>Metazoa</taxon>
        <taxon>Ecdysozoa</taxon>
        <taxon>Arthropoda</taxon>
        <taxon>Hexapoda</taxon>
        <taxon>Insecta</taxon>
        <taxon>Pterygota</taxon>
        <taxon>Neoptera</taxon>
        <taxon>Endopterygota</taxon>
        <taxon>Coleoptera</taxon>
        <taxon>Polyphaga</taxon>
        <taxon>Cucujiformia</taxon>
        <taxon>Curculionidae</taxon>
        <taxon>Scolytinae</taxon>
        <taxon>Hypothenemus</taxon>
    </lineage>
</organism>
<dbReference type="GO" id="GO:0005634">
    <property type="term" value="C:nucleus"/>
    <property type="evidence" value="ECO:0007669"/>
    <property type="project" value="UniProtKB-SubCell"/>
</dbReference>
<dbReference type="Pfam" id="PF23936">
    <property type="entry name" value="HB_ELP1"/>
    <property type="match status" value="1"/>
</dbReference>
<evidence type="ECO:0000256" key="4">
    <source>
        <dbReference type="ARBA" id="ARBA00022694"/>
    </source>
</evidence>
<keyword evidence="5" id="KW-0539">Nucleus</keyword>
<evidence type="ECO:0000256" key="1">
    <source>
        <dbReference type="ARBA" id="ARBA00005043"/>
    </source>
</evidence>
<dbReference type="Pfam" id="PF23797">
    <property type="entry name" value="Beta-prop_ELP1_2nd"/>
    <property type="match status" value="1"/>
</dbReference>
<comment type="subcellular location">
    <subcellularLocation>
        <location evidence="5">Cytoplasm</location>
    </subcellularLocation>
    <subcellularLocation>
        <location evidence="5">Nucleus</location>
    </subcellularLocation>
</comment>
<comment type="function">
    <text evidence="5">Component of the elongator complex which is required for multiple tRNA modifications, including mcm5U (5-methoxycarbonylmethyl uridine), mcm5s2U (5-methoxycarbonylmethyl-2-thiouridine), and ncm5U (5-carbamoylmethyl uridine). The elongator complex catalyzes formation of carboxymethyluridine in the wobble base at position 34 in tRNAs.</text>
</comment>
<dbReference type="AlphaFoldDB" id="A0ABD1EFC5"/>
<dbReference type="InterPro" id="IPR056164">
    <property type="entry name" value="Beta-prop_ELP1_1st"/>
</dbReference>
<evidence type="ECO:0000256" key="3">
    <source>
        <dbReference type="ARBA" id="ARBA00022490"/>
    </source>
</evidence>
<evidence type="ECO:0000256" key="5">
    <source>
        <dbReference type="PIRNR" id="PIRNR017233"/>
    </source>
</evidence>
<dbReference type="GO" id="GO:0005737">
    <property type="term" value="C:cytoplasm"/>
    <property type="evidence" value="ECO:0007669"/>
    <property type="project" value="UniProtKB-SubCell"/>
</dbReference>
<dbReference type="InterPro" id="IPR036322">
    <property type="entry name" value="WD40_repeat_dom_sf"/>
</dbReference>
<keyword evidence="3 5" id="KW-0963">Cytoplasm</keyword>
<feature type="domain" description="ELP1 three-helical bundle" evidence="10">
    <location>
        <begin position="924"/>
        <end position="1088"/>
    </location>
</feature>
<dbReference type="Pfam" id="PF23925">
    <property type="entry name" value="A-sol_ELP1"/>
    <property type="match status" value="1"/>
</dbReference>
<feature type="domain" description="ELP1 alpha-solenoid" evidence="9">
    <location>
        <begin position="552"/>
        <end position="743"/>
    </location>
</feature>
<dbReference type="PANTHER" id="PTHR12747">
    <property type="entry name" value="ELONGATOR COMPLEX PROTEIN 1"/>
    <property type="match status" value="1"/>
</dbReference>
<dbReference type="InterPro" id="IPR056166">
    <property type="entry name" value="TPR_ELP1"/>
</dbReference>